<reference evidence="2 3" key="1">
    <citation type="submission" date="2016-07" db="EMBL/GenBank/DDBJ databases">
        <title>Pervasive Adenine N6-methylation of Active Genes in Fungi.</title>
        <authorList>
            <consortium name="DOE Joint Genome Institute"/>
            <person name="Mondo S.J."/>
            <person name="Dannebaum R.O."/>
            <person name="Kuo R.C."/>
            <person name="Labutti K."/>
            <person name="Haridas S."/>
            <person name="Kuo A."/>
            <person name="Salamov A."/>
            <person name="Ahrendt S.R."/>
            <person name="Lipzen A."/>
            <person name="Sullivan W."/>
            <person name="Andreopoulos W.B."/>
            <person name="Clum A."/>
            <person name="Lindquist E."/>
            <person name="Daum C."/>
            <person name="Ramamoorthy G.K."/>
            <person name="Gryganskyi A."/>
            <person name="Culley D."/>
            <person name="Magnuson J.K."/>
            <person name="James T.Y."/>
            <person name="O'Malley M.A."/>
            <person name="Stajich J.E."/>
            <person name="Spatafora J.W."/>
            <person name="Visel A."/>
            <person name="Grigoriev I.V."/>
        </authorList>
    </citation>
    <scope>NUCLEOTIDE SEQUENCE [LARGE SCALE GENOMIC DNA]</scope>
    <source>
        <strain evidence="2 3">CBS 115471</strain>
    </source>
</reference>
<protein>
    <submittedName>
        <fullName evidence="2">Uncharacterized protein</fullName>
    </submittedName>
</protein>
<feature type="compositionally biased region" description="Low complexity" evidence="1">
    <location>
        <begin position="1"/>
        <end position="16"/>
    </location>
</feature>
<dbReference type="Proteomes" id="UP000193144">
    <property type="component" value="Unassembled WGS sequence"/>
</dbReference>
<proteinExistence type="predicted"/>
<sequence>MRRSSSSQGSSSIPNSDVDDAGPARGPNRRVRWHPSTQNYLPVPQPNNESDEEEDQVDARRLDAALFLETPRLGDPRLATTLFDQYSSGDNRTVSMATIDYDHPDIVKNPFPFSNRDVDKNTWSEQAAIDYEVRPNRDTKGGGRSEGRQTGRTSSASGDDHREEAPKGSHESQSGSTGGKDSKDDGDSDDEKGRKGKEKSKDDGEEDSSEKDDSEDEKTPEDSEDDSYTRSKQPVEQEPHTYPVAEPRQSIASSLPPLPSTSSQRVVLHDPEPREHGYGRGEFRLGESTYSFVSPNDQNVLFRLTSGGNAQQPVPALASENRPTTRPDSQTSLDNQNVGPRPTIDGNAQQSDSPSVPEHGPTTRVDFEVMAREYLDRGREVNEAIERMLTALGRLDTTMRPWRRLQEDMTEFLRNIGDLDTGARGRTRKSEEGVAQNVDTESPPVPNQQGGISGHVGAGELGGNREAQEVDPETREPPEPAQCPDQGLSEEGEADRETERPPEPAPYPDQGPLGEDDEPHEHFFGFRY</sequence>
<evidence type="ECO:0000256" key="1">
    <source>
        <dbReference type="SAM" id="MobiDB-lite"/>
    </source>
</evidence>
<evidence type="ECO:0000313" key="2">
    <source>
        <dbReference type="EMBL" id="ORX92439.1"/>
    </source>
</evidence>
<organism evidence="2 3">
    <name type="scientific">Clohesyomyces aquaticus</name>
    <dbReference type="NCBI Taxonomy" id="1231657"/>
    <lineage>
        <taxon>Eukaryota</taxon>
        <taxon>Fungi</taxon>
        <taxon>Dikarya</taxon>
        <taxon>Ascomycota</taxon>
        <taxon>Pezizomycotina</taxon>
        <taxon>Dothideomycetes</taxon>
        <taxon>Pleosporomycetidae</taxon>
        <taxon>Pleosporales</taxon>
        <taxon>Lindgomycetaceae</taxon>
        <taxon>Clohesyomyces</taxon>
    </lineage>
</organism>
<feature type="compositionally biased region" description="Basic and acidic residues" evidence="1">
    <location>
        <begin position="158"/>
        <end position="170"/>
    </location>
</feature>
<keyword evidence="3" id="KW-1185">Reference proteome</keyword>
<feature type="compositionally biased region" description="Basic and acidic residues" evidence="1">
    <location>
        <begin position="131"/>
        <end position="149"/>
    </location>
</feature>
<accession>A0A1Y1Y380</accession>
<name>A0A1Y1Y380_9PLEO</name>
<comment type="caution">
    <text evidence="2">The sequence shown here is derived from an EMBL/GenBank/DDBJ whole genome shotgun (WGS) entry which is preliminary data.</text>
</comment>
<feature type="compositionally biased region" description="Polar residues" evidence="1">
    <location>
        <begin position="321"/>
        <end position="338"/>
    </location>
</feature>
<dbReference type="AlphaFoldDB" id="A0A1Y1Y380"/>
<feature type="compositionally biased region" description="Basic and acidic residues" evidence="1">
    <location>
        <begin position="466"/>
        <end position="478"/>
    </location>
</feature>
<feature type="region of interest" description="Disordered" evidence="1">
    <location>
        <begin position="303"/>
        <end position="365"/>
    </location>
</feature>
<feature type="region of interest" description="Disordered" evidence="1">
    <location>
        <begin position="1"/>
        <end position="57"/>
    </location>
</feature>
<feature type="compositionally biased region" description="Gly residues" evidence="1">
    <location>
        <begin position="451"/>
        <end position="462"/>
    </location>
</feature>
<feature type="compositionally biased region" description="Acidic residues" evidence="1">
    <location>
        <begin position="203"/>
        <end position="226"/>
    </location>
</feature>
<feature type="region of interest" description="Disordered" evidence="1">
    <location>
        <begin position="100"/>
        <end position="282"/>
    </location>
</feature>
<evidence type="ECO:0000313" key="3">
    <source>
        <dbReference type="Proteomes" id="UP000193144"/>
    </source>
</evidence>
<feature type="region of interest" description="Disordered" evidence="1">
    <location>
        <begin position="420"/>
        <end position="528"/>
    </location>
</feature>
<dbReference type="EMBL" id="MCFA01000392">
    <property type="protein sequence ID" value="ORX92439.1"/>
    <property type="molecule type" value="Genomic_DNA"/>
</dbReference>
<gene>
    <name evidence="2" type="ORF">BCR34DRAFT_581100</name>
</gene>
<feature type="compositionally biased region" description="Basic and acidic residues" evidence="1">
    <location>
        <begin position="267"/>
        <end position="282"/>
    </location>
</feature>
<feature type="compositionally biased region" description="Basic and acidic residues" evidence="1">
    <location>
        <begin position="227"/>
        <end position="239"/>
    </location>
</feature>
<feature type="compositionally biased region" description="Basic and acidic residues" evidence="1">
    <location>
        <begin position="519"/>
        <end position="528"/>
    </location>
</feature>